<feature type="transmembrane region" description="Helical" evidence="1">
    <location>
        <begin position="12"/>
        <end position="36"/>
    </location>
</feature>
<evidence type="ECO:0000313" key="3">
    <source>
        <dbReference type="Proteomes" id="UP000192468"/>
    </source>
</evidence>
<dbReference type="Proteomes" id="UP000192468">
    <property type="component" value="Unassembled WGS sequence"/>
</dbReference>
<organism evidence="2 3">
    <name type="scientific">Clostridium acidisoli DSM 12555</name>
    <dbReference type="NCBI Taxonomy" id="1121291"/>
    <lineage>
        <taxon>Bacteria</taxon>
        <taxon>Bacillati</taxon>
        <taxon>Bacillota</taxon>
        <taxon>Clostridia</taxon>
        <taxon>Eubacteriales</taxon>
        <taxon>Clostridiaceae</taxon>
        <taxon>Clostridium</taxon>
    </lineage>
</organism>
<reference evidence="2 3" key="1">
    <citation type="submission" date="2017-04" db="EMBL/GenBank/DDBJ databases">
        <authorList>
            <person name="Afonso C.L."/>
            <person name="Miller P.J."/>
            <person name="Scott M.A."/>
            <person name="Spackman E."/>
            <person name="Goraichik I."/>
            <person name="Dimitrov K.M."/>
            <person name="Suarez D.L."/>
            <person name="Swayne D.E."/>
        </authorList>
    </citation>
    <scope>NUCLEOTIDE SEQUENCE [LARGE SCALE GENOMIC DNA]</scope>
    <source>
        <strain evidence="2 3">DSM 12555</strain>
    </source>
</reference>
<evidence type="ECO:0008006" key="4">
    <source>
        <dbReference type="Google" id="ProtNLM"/>
    </source>
</evidence>
<sequence length="46" mass="5062">MNIIKIKKNKNVSLLLAAVLISVSNMILAQGSFILWGEPDPPKDLK</sequence>
<evidence type="ECO:0000313" key="2">
    <source>
        <dbReference type="EMBL" id="SMC27201.1"/>
    </source>
</evidence>
<keyword evidence="1" id="KW-0472">Membrane</keyword>
<dbReference type="AlphaFoldDB" id="A0A1W1XUJ0"/>
<keyword evidence="1" id="KW-0812">Transmembrane</keyword>
<keyword evidence="1" id="KW-1133">Transmembrane helix</keyword>
<name>A0A1W1XUJ0_9CLOT</name>
<evidence type="ECO:0000256" key="1">
    <source>
        <dbReference type="SAM" id="Phobius"/>
    </source>
</evidence>
<dbReference type="EMBL" id="FWXH01000016">
    <property type="protein sequence ID" value="SMC27201.1"/>
    <property type="molecule type" value="Genomic_DNA"/>
</dbReference>
<proteinExistence type="predicted"/>
<accession>A0A1W1XUJ0</accession>
<keyword evidence="3" id="KW-1185">Reference proteome</keyword>
<dbReference type="STRING" id="1121291.SAMN02745134_03088"/>
<protein>
    <recommendedName>
        <fullName evidence="4">Cyclic lactone autoinducer peptide</fullName>
    </recommendedName>
</protein>
<dbReference type="RefSeq" id="WP_176212718.1">
    <property type="nucleotide sequence ID" value="NZ_FWXH01000016.1"/>
</dbReference>
<gene>
    <name evidence="2" type="ORF">SAMN02745134_03088</name>
</gene>